<keyword evidence="1" id="KW-0812">Transmembrane</keyword>
<evidence type="ECO:0000313" key="3">
    <source>
        <dbReference type="Proteomes" id="UP001497392"/>
    </source>
</evidence>
<feature type="transmembrane region" description="Helical" evidence="1">
    <location>
        <begin position="89"/>
        <end position="107"/>
    </location>
</feature>
<dbReference type="Proteomes" id="UP001497392">
    <property type="component" value="Unassembled WGS sequence"/>
</dbReference>
<name>A0ABP1FW07_9CHLO</name>
<accession>A0ABP1FW07</accession>
<proteinExistence type="predicted"/>
<dbReference type="EMBL" id="CAXHTA020000010">
    <property type="protein sequence ID" value="CAL5224073.1"/>
    <property type="molecule type" value="Genomic_DNA"/>
</dbReference>
<reference evidence="2 3" key="1">
    <citation type="submission" date="2024-06" db="EMBL/GenBank/DDBJ databases">
        <authorList>
            <person name="Kraege A."/>
            <person name="Thomma B."/>
        </authorList>
    </citation>
    <scope>NUCLEOTIDE SEQUENCE [LARGE SCALE GENOMIC DNA]</scope>
</reference>
<evidence type="ECO:0000256" key="1">
    <source>
        <dbReference type="SAM" id="Phobius"/>
    </source>
</evidence>
<comment type="caution">
    <text evidence="2">The sequence shown here is derived from an EMBL/GenBank/DDBJ whole genome shotgun (WGS) entry which is preliminary data.</text>
</comment>
<keyword evidence="3" id="KW-1185">Reference proteome</keyword>
<protein>
    <submittedName>
        <fullName evidence="2">G6698 protein</fullName>
    </submittedName>
</protein>
<sequence>MTQPCGHPFGPPSAKDSSTAWAHRARVLFLKGHRAGSMTYEASILETCTALRDSDVILSTGSLFRRARKMHFQLQVTIGSYGYEPVELYLVHGVLAFLALVVVHCILTEVKTVMVWLWVLLRSPSTTL</sequence>
<keyword evidence="1" id="KW-1133">Transmembrane helix</keyword>
<organism evidence="2 3">
    <name type="scientific">Coccomyxa viridis</name>
    <dbReference type="NCBI Taxonomy" id="1274662"/>
    <lineage>
        <taxon>Eukaryota</taxon>
        <taxon>Viridiplantae</taxon>
        <taxon>Chlorophyta</taxon>
        <taxon>core chlorophytes</taxon>
        <taxon>Trebouxiophyceae</taxon>
        <taxon>Trebouxiophyceae incertae sedis</taxon>
        <taxon>Coccomyxaceae</taxon>
        <taxon>Coccomyxa</taxon>
    </lineage>
</organism>
<evidence type="ECO:0000313" key="2">
    <source>
        <dbReference type="EMBL" id="CAL5224073.1"/>
    </source>
</evidence>
<keyword evidence="1" id="KW-0472">Membrane</keyword>
<gene>
    <name evidence="2" type="primary">g6698</name>
    <name evidence="2" type="ORF">VP750_LOCUS5732</name>
</gene>